<dbReference type="AlphaFoldDB" id="M0LVK2"/>
<comment type="caution">
    <text evidence="2">The sequence shown here is derived from an EMBL/GenBank/DDBJ whole genome shotgun (WGS) entry which is preliminary data.</text>
</comment>
<dbReference type="OrthoDB" id="170836at2157"/>
<keyword evidence="3" id="KW-1185">Reference proteome</keyword>
<protein>
    <submittedName>
        <fullName evidence="2">Uncharacterized protein</fullName>
    </submittedName>
</protein>
<feature type="compositionally biased region" description="Low complexity" evidence="1">
    <location>
        <begin position="260"/>
        <end position="269"/>
    </location>
</feature>
<proteinExistence type="predicted"/>
<evidence type="ECO:0000256" key="1">
    <source>
        <dbReference type="SAM" id="MobiDB-lite"/>
    </source>
</evidence>
<evidence type="ECO:0000313" key="2">
    <source>
        <dbReference type="EMBL" id="EMA37597.1"/>
    </source>
</evidence>
<dbReference type="PATRIC" id="fig|1227454.3.peg.2158"/>
<feature type="region of interest" description="Disordered" evidence="1">
    <location>
        <begin position="247"/>
        <end position="323"/>
    </location>
</feature>
<sequence>MDRYRLFATAFAVVVVLFALAAVGTAAAESADGDLELVVSDDGVVSVEENGSAVENATVDVTLADETDENVTYGGVGEYTTDADGAVDLPAPDETVAVDVTATTDDASASVTAELEADESPDALAVTVSQNGDVVVAVTAGGDETETDPVTNASVDVALADEEDAENVSYAGTGDYSVDENGTVELPPPDETVAVTVTATLEEDGLSDEVTATLEADEAPDNFGALVSAFVAEQRDETDGGIGSLVSEFVTENNPGNASDAGPPDHAGPPGDGDGNESIQGPPGHAGPSADGNESTQGPPEHAGSPGDDGTDSGQGPPDHAGP</sequence>
<gene>
    <name evidence="2" type="ORF">C446_10625</name>
</gene>
<dbReference type="eggNOG" id="arCOG06339">
    <property type="taxonomic scope" value="Archaea"/>
</dbReference>
<organism evidence="2 3">
    <name type="scientific">Halobiforma nitratireducens JCM 10879</name>
    <dbReference type="NCBI Taxonomy" id="1227454"/>
    <lineage>
        <taxon>Archaea</taxon>
        <taxon>Methanobacteriati</taxon>
        <taxon>Methanobacteriota</taxon>
        <taxon>Stenosarchaea group</taxon>
        <taxon>Halobacteria</taxon>
        <taxon>Halobacteriales</taxon>
        <taxon>Natrialbaceae</taxon>
        <taxon>Halobiforma</taxon>
    </lineage>
</organism>
<dbReference type="RefSeq" id="WP_006673040.1">
    <property type="nucleotide sequence ID" value="NZ_AOMA01000105.1"/>
</dbReference>
<accession>M0LVK2</accession>
<reference evidence="2 3" key="1">
    <citation type="journal article" date="2014" name="PLoS Genet.">
        <title>Phylogenetically driven sequencing of extremely halophilic archaea reveals strategies for static and dynamic osmo-response.</title>
        <authorList>
            <person name="Becker E.A."/>
            <person name="Seitzer P.M."/>
            <person name="Tritt A."/>
            <person name="Larsen D."/>
            <person name="Krusor M."/>
            <person name="Yao A.I."/>
            <person name="Wu D."/>
            <person name="Madern D."/>
            <person name="Eisen J.A."/>
            <person name="Darling A.E."/>
            <person name="Facciotti M.T."/>
        </authorList>
    </citation>
    <scope>NUCLEOTIDE SEQUENCE [LARGE SCALE GENOMIC DNA]</scope>
    <source>
        <strain evidence="2 3">JCM 10879</strain>
    </source>
</reference>
<evidence type="ECO:0000313" key="3">
    <source>
        <dbReference type="Proteomes" id="UP000011607"/>
    </source>
</evidence>
<dbReference type="EMBL" id="AOMA01000105">
    <property type="protein sequence ID" value="EMA37597.1"/>
    <property type="molecule type" value="Genomic_DNA"/>
</dbReference>
<name>M0LVK2_9EURY</name>
<dbReference type="Proteomes" id="UP000011607">
    <property type="component" value="Unassembled WGS sequence"/>
</dbReference>